<accession>A0A6M0H341</accession>
<dbReference type="InterPro" id="IPR050627">
    <property type="entry name" value="Nitroreductase/BluB"/>
</dbReference>
<dbReference type="InterPro" id="IPR000415">
    <property type="entry name" value="Nitroreductase-like"/>
</dbReference>
<name>A0A6M0H341_9CLOT</name>
<proteinExistence type="predicted"/>
<dbReference type="RefSeq" id="WP_199869468.1">
    <property type="nucleotide sequence ID" value="NZ_JAAGPU010000007.1"/>
</dbReference>
<feature type="domain" description="Nitroreductase" evidence="2">
    <location>
        <begin position="9"/>
        <end position="168"/>
    </location>
</feature>
<dbReference type="Proteomes" id="UP000481872">
    <property type="component" value="Unassembled WGS sequence"/>
</dbReference>
<dbReference type="SUPFAM" id="SSF55469">
    <property type="entry name" value="FMN-dependent nitroreductase-like"/>
    <property type="match status" value="1"/>
</dbReference>
<gene>
    <name evidence="3" type="ORF">G3M99_05370</name>
</gene>
<dbReference type="GO" id="GO:0046256">
    <property type="term" value="P:2,4,6-trinitrotoluene catabolic process"/>
    <property type="evidence" value="ECO:0007669"/>
    <property type="project" value="TreeGrafter"/>
</dbReference>
<evidence type="ECO:0000313" key="3">
    <source>
        <dbReference type="EMBL" id="NEU04301.1"/>
    </source>
</evidence>
<dbReference type="PANTHER" id="PTHR23026">
    <property type="entry name" value="NADPH NITROREDUCTASE"/>
    <property type="match status" value="1"/>
</dbReference>
<keyword evidence="4" id="KW-1185">Reference proteome</keyword>
<reference evidence="3 4" key="1">
    <citation type="submission" date="2020-02" db="EMBL/GenBank/DDBJ databases">
        <title>Genome assembly of a novel Clostridium senegalense strain.</title>
        <authorList>
            <person name="Gupta T.B."/>
            <person name="Jauregui R."/>
            <person name="Maclean P."/>
            <person name="Nawarathana A."/>
            <person name="Brightwell G."/>
        </authorList>
    </citation>
    <scope>NUCLEOTIDE SEQUENCE [LARGE SCALE GENOMIC DNA]</scope>
    <source>
        <strain evidence="3 4">AGRFS4</strain>
    </source>
</reference>
<dbReference type="GO" id="GO:0046857">
    <property type="term" value="F:oxidoreductase activity, acting on other nitrogenous compounds as donors, with NAD or NADP as acceptor"/>
    <property type="evidence" value="ECO:0007669"/>
    <property type="project" value="TreeGrafter"/>
</dbReference>
<comment type="caution">
    <text evidence="3">The sequence shown here is derived from an EMBL/GenBank/DDBJ whole genome shotgun (WGS) entry which is preliminary data.</text>
</comment>
<dbReference type="AlphaFoldDB" id="A0A6M0H341"/>
<evidence type="ECO:0000259" key="2">
    <source>
        <dbReference type="Pfam" id="PF00881"/>
    </source>
</evidence>
<dbReference type="Pfam" id="PF00881">
    <property type="entry name" value="Nitroreductase"/>
    <property type="match status" value="1"/>
</dbReference>
<dbReference type="PANTHER" id="PTHR23026:SF125">
    <property type="entry name" value="OXYGEN-INSENSITIVE NAD(P)H NITROREDUCTASE"/>
    <property type="match status" value="1"/>
</dbReference>
<evidence type="ECO:0000313" key="4">
    <source>
        <dbReference type="Proteomes" id="UP000481872"/>
    </source>
</evidence>
<organism evidence="3 4">
    <name type="scientific">Clostridium senegalense</name>
    <dbReference type="NCBI Taxonomy" id="1465809"/>
    <lineage>
        <taxon>Bacteria</taxon>
        <taxon>Bacillati</taxon>
        <taxon>Bacillota</taxon>
        <taxon>Clostridia</taxon>
        <taxon>Eubacteriales</taxon>
        <taxon>Clostridiaceae</taxon>
        <taxon>Clostridium</taxon>
    </lineage>
</organism>
<keyword evidence="1" id="KW-0520">NAD</keyword>
<dbReference type="Gene3D" id="3.40.109.10">
    <property type="entry name" value="NADH Oxidase"/>
    <property type="match status" value="1"/>
</dbReference>
<protein>
    <submittedName>
        <fullName evidence="3">Nitroreductase family protein</fullName>
    </submittedName>
</protein>
<sequence length="190" mass="21645">MEKIFLDVIKSRRSVRAYKDEQVKDEQLELILEGGMWAPSGINQQSWHFTVVQNKELLNDISNETKKILQKGENDYLRKLGENENLQIFYNAPTVILVSGDEKAATPMEDTSAAVQNMLLVAESMSIGTCWVGTIQGLFSHPQLGEVYKKKCNIPEGYKVYHAVSVGYKKIEGQKAPRRKENKINYIKHL</sequence>
<dbReference type="GO" id="GO:0005829">
    <property type="term" value="C:cytosol"/>
    <property type="evidence" value="ECO:0007669"/>
    <property type="project" value="TreeGrafter"/>
</dbReference>
<evidence type="ECO:0000256" key="1">
    <source>
        <dbReference type="ARBA" id="ARBA00023027"/>
    </source>
</evidence>
<dbReference type="EMBL" id="JAAGPU010000007">
    <property type="protein sequence ID" value="NEU04301.1"/>
    <property type="molecule type" value="Genomic_DNA"/>
</dbReference>
<dbReference type="InterPro" id="IPR029479">
    <property type="entry name" value="Nitroreductase"/>
</dbReference>